<dbReference type="GO" id="GO:0003677">
    <property type="term" value="F:DNA binding"/>
    <property type="evidence" value="ECO:0007669"/>
    <property type="project" value="InterPro"/>
</dbReference>
<evidence type="ECO:0000259" key="3">
    <source>
        <dbReference type="Pfam" id="PF13464"/>
    </source>
</evidence>
<keyword evidence="2" id="KW-1133">Transmembrane helix</keyword>
<evidence type="ECO:0000313" key="5">
    <source>
        <dbReference type="Proteomes" id="UP000306628"/>
    </source>
</evidence>
<sequence>MLARRLLVEYEPLRNVVVGQFRRRGEAFAVQEQSIGAMLAAARQSAGLTVTQVSAATNIREAIIHCIEQDDYGQCGGHFYARGHVKALAKAVGLDPEATVHLYDQQNGGAPQPVRAAAVFQADRKIHLPERRGPNWTMALGVALAIVVVFGMMRVLGGASDQVRTGDVRVASARPSVPPNRPITESPKPTPSKKSKGMVTVSMLAKRSSYVNVRDAEGRKLFSGTLKAGKTSVWRAADQVHVLLADAGAVTLQVNGKKVKKLGGRGETVQRSFGPPKPQSR</sequence>
<dbReference type="Gene3D" id="1.10.260.40">
    <property type="entry name" value="lambda repressor-like DNA-binding domains"/>
    <property type="match status" value="1"/>
</dbReference>
<dbReference type="Proteomes" id="UP000306628">
    <property type="component" value="Unassembled WGS sequence"/>
</dbReference>
<accession>A0A5S4GCY7</accession>
<dbReference type="Pfam" id="PF13413">
    <property type="entry name" value="HTH_25"/>
    <property type="match status" value="1"/>
</dbReference>
<organism evidence="4 5">
    <name type="scientific">Nonomuraea zeae</name>
    <dbReference type="NCBI Taxonomy" id="1642303"/>
    <lineage>
        <taxon>Bacteria</taxon>
        <taxon>Bacillati</taxon>
        <taxon>Actinomycetota</taxon>
        <taxon>Actinomycetes</taxon>
        <taxon>Streptosporangiales</taxon>
        <taxon>Streptosporangiaceae</taxon>
        <taxon>Nonomuraea</taxon>
    </lineage>
</organism>
<keyword evidence="2" id="KW-0472">Membrane</keyword>
<gene>
    <name evidence="4" type="ORF">ETD85_29300</name>
</gene>
<dbReference type="EMBL" id="VCKX01000102">
    <property type="protein sequence ID" value="TMR30351.1"/>
    <property type="molecule type" value="Genomic_DNA"/>
</dbReference>
<feature type="transmembrane region" description="Helical" evidence="2">
    <location>
        <begin position="136"/>
        <end position="156"/>
    </location>
</feature>
<evidence type="ECO:0000256" key="2">
    <source>
        <dbReference type="SAM" id="Phobius"/>
    </source>
</evidence>
<feature type="domain" description="Cytoskeleton protein RodZ-like C-terminal" evidence="3">
    <location>
        <begin position="204"/>
        <end position="271"/>
    </location>
</feature>
<protein>
    <submittedName>
        <fullName evidence="4">DUF4115 domain-containing protein</fullName>
    </submittedName>
</protein>
<reference evidence="4 5" key="1">
    <citation type="submission" date="2019-05" db="EMBL/GenBank/DDBJ databases">
        <title>Draft genome sequence of Nonomuraea zeae DSM 100528.</title>
        <authorList>
            <person name="Saricaoglu S."/>
            <person name="Isik K."/>
        </authorList>
    </citation>
    <scope>NUCLEOTIDE SEQUENCE [LARGE SCALE GENOMIC DNA]</scope>
    <source>
        <strain evidence="4 5">DSM 100528</strain>
    </source>
</reference>
<dbReference type="AlphaFoldDB" id="A0A5S4GCY7"/>
<feature type="region of interest" description="Disordered" evidence="1">
    <location>
        <begin position="172"/>
        <end position="196"/>
    </location>
</feature>
<dbReference type="Pfam" id="PF13464">
    <property type="entry name" value="RodZ_C"/>
    <property type="match status" value="1"/>
</dbReference>
<evidence type="ECO:0000313" key="4">
    <source>
        <dbReference type="EMBL" id="TMR30351.1"/>
    </source>
</evidence>
<dbReference type="InterPro" id="IPR010982">
    <property type="entry name" value="Lambda_DNA-bd_dom_sf"/>
</dbReference>
<dbReference type="PANTHER" id="PTHR34475:SF1">
    <property type="entry name" value="CYTOSKELETON PROTEIN RODZ"/>
    <property type="match status" value="1"/>
</dbReference>
<keyword evidence="5" id="KW-1185">Reference proteome</keyword>
<keyword evidence="2" id="KW-0812">Transmembrane</keyword>
<dbReference type="PANTHER" id="PTHR34475">
    <property type="match status" value="1"/>
</dbReference>
<dbReference type="InterPro" id="IPR025194">
    <property type="entry name" value="RodZ-like_C"/>
</dbReference>
<proteinExistence type="predicted"/>
<dbReference type="OrthoDB" id="5243487at2"/>
<evidence type="ECO:0000256" key="1">
    <source>
        <dbReference type="SAM" id="MobiDB-lite"/>
    </source>
</evidence>
<feature type="region of interest" description="Disordered" evidence="1">
    <location>
        <begin position="260"/>
        <end position="281"/>
    </location>
</feature>
<dbReference type="InterPro" id="IPR050400">
    <property type="entry name" value="Bact_Cytoskel_RodZ"/>
</dbReference>
<name>A0A5S4GCY7_9ACTN</name>
<comment type="caution">
    <text evidence="4">The sequence shown here is derived from an EMBL/GenBank/DDBJ whole genome shotgun (WGS) entry which is preliminary data.</text>
</comment>